<evidence type="ECO:0000256" key="7">
    <source>
        <dbReference type="SAM" id="MobiDB-lite"/>
    </source>
</evidence>
<dbReference type="InterPro" id="IPR011059">
    <property type="entry name" value="Metal-dep_hydrolase_composite"/>
</dbReference>
<feature type="transmembrane region" description="Helical" evidence="8">
    <location>
        <begin position="647"/>
        <end position="674"/>
    </location>
</feature>
<keyword evidence="11" id="KW-1185">Reference proteome</keyword>
<evidence type="ECO:0000313" key="11">
    <source>
        <dbReference type="Proteomes" id="UP000469558"/>
    </source>
</evidence>
<dbReference type="Pfam" id="PF03169">
    <property type="entry name" value="OPT"/>
    <property type="match status" value="1"/>
</dbReference>
<dbReference type="InterPro" id="IPR057744">
    <property type="entry name" value="OTAase-like"/>
</dbReference>
<gene>
    <name evidence="10" type="primary">YJL213W_3</name>
    <name evidence="10" type="ORF">LSUE1_G003143</name>
</gene>
<evidence type="ECO:0000256" key="4">
    <source>
        <dbReference type="ARBA" id="ARBA00022692"/>
    </source>
</evidence>
<dbReference type="InterPro" id="IPR032466">
    <property type="entry name" value="Metal_Hydrolase"/>
</dbReference>
<organism evidence="10 11">
    <name type="scientific">Lachnellula suecica</name>
    <dbReference type="NCBI Taxonomy" id="602035"/>
    <lineage>
        <taxon>Eukaryota</taxon>
        <taxon>Fungi</taxon>
        <taxon>Dikarya</taxon>
        <taxon>Ascomycota</taxon>
        <taxon>Pezizomycotina</taxon>
        <taxon>Leotiomycetes</taxon>
        <taxon>Helotiales</taxon>
        <taxon>Lachnaceae</taxon>
        <taxon>Lachnellula</taxon>
    </lineage>
</organism>
<dbReference type="PANTHER" id="PTHR43135:SF3">
    <property type="entry name" value="ALPHA-D-RIBOSE 1-METHYLPHOSPHONATE 5-TRIPHOSPHATE DIPHOSPHATASE"/>
    <property type="match status" value="1"/>
</dbReference>
<dbReference type="InterPro" id="IPR051781">
    <property type="entry name" value="Metallo-dep_Hydrolase"/>
</dbReference>
<dbReference type="EMBL" id="QGMK01000254">
    <property type="protein sequence ID" value="TVY82943.1"/>
    <property type="molecule type" value="Genomic_DNA"/>
</dbReference>
<evidence type="ECO:0000256" key="1">
    <source>
        <dbReference type="ARBA" id="ARBA00004141"/>
    </source>
</evidence>
<keyword evidence="4 8" id="KW-0812">Transmembrane</keyword>
<accession>A0A8T9CJN5</accession>
<dbReference type="GO" id="GO:0016810">
    <property type="term" value="F:hydrolase activity, acting on carbon-nitrogen (but not peptide) bonds"/>
    <property type="evidence" value="ECO:0007669"/>
    <property type="project" value="InterPro"/>
</dbReference>
<dbReference type="Gene3D" id="3.20.20.140">
    <property type="entry name" value="Metal-dependent hydrolases"/>
    <property type="match status" value="1"/>
</dbReference>
<keyword evidence="5 8" id="KW-1133">Transmembrane helix</keyword>
<dbReference type="InterPro" id="IPR006680">
    <property type="entry name" value="Amidohydro-rel"/>
</dbReference>
<feature type="transmembrane region" description="Helical" evidence="8">
    <location>
        <begin position="781"/>
        <end position="800"/>
    </location>
</feature>
<keyword evidence="6 8" id="KW-0472">Membrane</keyword>
<dbReference type="Gene3D" id="2.30.40.10">
    <property type="entry name" value="Urease, subunit C, domain 1"/>
    <property type="match status" value="1"/>
</dbReference>
<feature type="transmembrane region" description="Helical" evidence="8">
    <location>
        <begin position="613"/>
        <end position="635"/>
    </location>
</feature>
<evidence type="ECO:0000256" key="5">
    <source>
        <dbReference type="ARBA" id="ARBA00022989"/>
    </source>
</evidence>
<dbReference type="GO" id="GO:0016020">
    <property type="term" value="C:membrane"/>
    <property type="evidence" value="ECO:0007669"/>
    <property type="project" value="UniProtKB-SubCell"/>
</dbReference>
<feature type="compositionally biased region" description="Low complexity" evidence="7">
    <location>
        <begin position="32"/>
        <end position="50"/>
    </location>
</feature>
<dbReference type="GO" id="GO:0035673">
    <property type="term" value="F:oligopeptide transmembrane transporter activity"/>
    <property type="evidence" value="ECO:0007669"/>
    <property type="project" value="InterPro"/>
</dbReference>
<name>A0A8T9CJN5_9HELO</name>
<evidence type="ECO:0000256" key="3">
    <source>
        <dbReference type="ARBA" id="ARBA00022448"/>
    </source>
</evidence>
<comment type="subcellular location">
    <subcellularLocation>
        <location evidence="1">Membrane</location>
        <topology evidence="1">Multi-pass membrane protein</topology>
    </subcellularLocation>
</comment>
<dbReference type="CDD" id="cd01299">
    <property type="entry name" value="Met_dep_hydrolase_A"/>
    <property type="match status" value="1"/>
</dbReference>
<evidence type="ECO:0000313" key="10">
    <source>
        <dbReference type="EMBL" id="TVY82943.1"/>
    </source>
</evidence>
<reference evidence="10 11" key="1">
    <citation type="submission" date="2018-05" db="EMBL/GenBank/DDBJ databases">
        <title>Genome sequencing and assembly of the regulated plant pathogen Lachnellula willkommii and related sister species for the development of diagnostic species identification markers.</title>
        <authorList>
            <person name="Giroux E."/>
            <person name="Bilodeau G."/>
        </authorList>
    </citation>
    <scope>NUCLEOTIDE SEQUENCE [LARGE SCALE GENOMIC DNA]</scope>
    <source>
        <strain evidence="10 11">CBS 268.59</strain>
    </source>
</reference>
<dbReference type="AlphaFoldDB" id="A0A8T9CJN5"/>
<feature type="transmembrane region" description="Helical" evidence="8">
    <location>
        <begin position="836"/>
        <end position="858"/>
    </location>
</feature>
<comment type="similarity">
    <text evidence="2">Belongs to the oligopeptide OPT transporter family.</text>
</comment>
<evidence type="ECO:0000256" key="2">
    <source>
        <dbReference type="ARBA" id="ARBA00008807"/>
    </source>
</evidence>
<feature type="transmembrane region" description="Helical" evidence="8">
    <location>
        <begin position="694"/>
        <end position="711"/>
    </location>
</feature>
<evidence type="ECO:0000256" key="6">
    <source>
        <dbReference type="ARBA" id="ARBA00023136"/>
    </source>
</evidence>
<proteinExistence type="inferred from homology"/>
<dbReference type="SUPFAM" id="SSF51338">
    <property type="entry name" value="Composite domain of metallo-dependent hydrolases"/>
    <property type="match status" value="2"/>
</dbReference>
<dbReference type="Pfam" id="PF01979">
    <property type="entry name" value="Amidohydro_1"/>
    <property type="match status" value="1"/>
</dbReference>
<comment type="caution">
    <text evidence="10">The sequence shown here is derived from an EMBL/GenBank/DDBJ whole genome shotgun (WGS) entry which is preliminary data.</text>
</comment>
<dbReference type="InterPro" id="IPR004813">
    <property type="entry name" value="OPT"/>
</dbReference>
<dbReference type="Proteomes" id="UP000469558">
    <property type="component" value="Unassembled WGS sequence"/>
</dbReference>
<keyword evidence="3" id="KW-0813">Transport</keyword>
<feature type="domain" description="Amidohydrolase-related" evidence="9">
    <location>
        <begin position="147"/>
        <end position="508"/>
    </location>
</feature>
<protein>
    <recommendedName>
        <fullName evidence="9">Amidohydrolase-related domain-containing protein</fullName>
    </recommendedName>
</protein>
<dbReference type="SUPFAM" id="SSF51556">
    <property type="entry name" value="Metallo-dependent hydrolases"/>
    <property type="match status" value="1"/>
</dbReference>
<evidence type="ECO:0000256" key="8">
    <source>
        <dbReference type="SAM" id="Phobius"/>
    </source>
</evidence>
<feature type="region of interest" description="Disordered" evidence="7">
    <location>
        <begin position="1"/>
        <end position="56"/>
    </location>
</feature>
<dbReference type="OrthoDB" id="194468at2759"/>
<dbReference type="PANTHER" id="PTHR43135">
    <property type="entry name" value="ALPHA-D-RIBOSE 1-METHYLPHOSPHONATE 5-TRIPHOSPHATE DIPHOSPHATASE"/>
    <property type="match status" value="1"/>
</dbReference>
<feature type="transmembrane region" description="Helical" evidence="8">
    <location>
        <begin position="806"/>
        <end position="824"/>
    </location>
</feature>
<sequence>MRSAPPRPAQPQRHNISSSQEAFVAVAPLSPTPTAATTTLRHRSQSQSQSCLQPQTGYEDVDITTLYPPNPRYDIAEKPWLPGPQTPYVIFNAQLVDPRNSVVHEDVTLHLAGGKLVSVAPTTENDRVCEFTHGNVNAVKIDAKGYFVCPGFIDCHVHLMAVHGSNTLHGAFTFPHEQAIMRSAGTLRGILSNGFTTVRDTGGATIAHAKATEEFLIPGPRVFQGGRMLSQTGGHGDNTEIWGEGSGPVPHNSCCGGIGPSALGRVVDGVDECIRATRDNMRKGANHIKVCTSGGIASETDPIDSIQFSIAELKAITSTCHNMKGTLVTAHCYTVPGILHAIEGGVRGIEHGNMLDAPTASLMASKNVFLTPTLALHTFVTMPPYDQFETPEGLRKNAIVGNAGVKAIRIAEDAGVVVCYGTDTTGPTLVMQTYEFVVRSKILPSPVVLRQATVNGAKQLGMEGKLGELIPGAFADLLFLRENPLVDVASLDRVNENLALIIKDGRVVKRVSLFGTVFAAPSRRYFLLWERLRFPGGFATGVLIGALHKDGEIAHIADRDKKGLSFMDSDGAIDAVADDAGDDASPEFSQTHSHLSSTSHVAIILKAFCGTTIYVFVSYFIPILNVLPVFGPAAAGDWLWFLTLSPVFTAFGMILDLSVACSIVLGAILGWGIFSPIAKNHGWAPGLATDMETGVRGWLIWISIAFLLGDAKIRALHGLTSITLGLYNSIRSQLHISAHCNEHTDTRPLVRESTPCDSITPLLDPILHQTRGNHVVSSRTVLYWLLLSTSLCAICTHLVFGREIPLYLIVTAVAIAFPLCLVAIQSTATDAPYWKTGAITMIVISFLMFGMLWVVSWLDRFTLAKEQRENSDVTIESIPIDSAKDSLHEKEK</sequence>
<evidence type="ECO:0000259" key="9">
    <source>
        <dbReference type="Pfam" id="PF01979"/>
    </source>
</evidence>